<dbReference type="Pfam" id="PF03243">
    <property type="entry name" value="MerB"/>
    <property type="match status" value="1"/>
</dbReference>
<dbReference type="AlphaFoldDB" id="A0AAW3V0U1"/>
<reference evidence="1 2" key="1">
    <citation type="submission" date="2020-08" db="EMBL/GenBank/DDBJ databases">
        <title>Genomic Encyclopedia of Type Strains, Phase IV (KMG-V): Genome sequencing to study the core and pangenomes of soil and plant-associated prokaryotes.</title>
        <authorList>
            <person name="Whitman W."/>
        </authorList>
    </citation>
    <scope>NUCLEOTIDE SEQUENCE [LARGE SCALE GENOMIC DNA]</scope>
    <source>
        <strain evidence="1 2">SEMIA 4013</strain>
    </source>
</reference>
<dbReference type="GO" id="GO:0018836">
    <property type="term" value="F:alkylmercury lyase activity"/>
    <property type="evidence" value="ECO:0007669"/>
    <property type="project" value="InterPro"/>
</dbReference>
<dbReference type="Proteomes" id="UP000518681">
    <property type="component" value="Unassembled WGS sequence"/>
</dbReference>
<dbReference type="InterPro" id="IPR004927">
    <property type="entry name" value="MerB"/>
</dbReference>
<evidence type="ECO:0000313" key="1">
    <source>
        <dbReference type="EMBL" id="MBB6204560.1"/>
    </source>
</evidence>
<comment type="caution">
    <text evidence="1">The sequence shown here is derived from an EMBL/GenBank/DDBJ whole genome shotgun (WGS) entry which is preliminary data.</text>
</comment>
<organism evidence="1 2">
    <name type="scientific">Paraburkholderia fungorum</name>
    <dbReference type="NCBI Taxonomy" id="134537"/>
    <lineage>
        <taxon>Bacteria</taxon>
        <taxon>Pseudomonadati</taxon>
        <taxon>Pseudomonadota</taxon>
        <taxon>Betaproteobacteria</taxon>
        <taxon>Burkholderiales</taxon>
        <taxon>Burkholderiaceae</taxon>
        <taxon>Paraburkholderia</taxon>
    </lineage>
</organism>
<dbReference type="SUPFAM" id="SSF160387">
    <property type="entry name" value="NosL/MerB-like"/>
    <property type="match status" value="1"/>
</dbReference>
<evidence type="ECO:0008006" key="3">
    <source>
        <dbReference type="Google" id="ProtNLM"/>
    </source>
</evidence>
<proteinExistence type="predicted"/>
<accession>A0AAW3V0U1</accession>
<name>A0AAW3V0U1_9BURK</name>
<dbReference type="Gene3D" id="3.30.450.410">
    <property type="match status" value="1"/>
</dbReference>
<evidence type="ECO:0000313" key="2">
    <source>
        <dbReference type="Proteomes" id="UP000518681"/>
    </source>
</evidence>
<sequence>MAAGLRKHRNERKAVVLDALQRLRNAFPLQARIERAEPAVQAVYRRVLAHWVQEGSSDAVLDVAPTLLRALIDIDAVVIDAHGIGCYPFSDRKTDIRVQFADGSVHAMCAIAALAIPRLMHRTSYIAARCALCRCHLACEIAANGHVDGGNPQGIRVIWRPHAVTRPCGYSLCTGIVFVCRHCTVPPDVAQFSLPEAAAIGNATFSFQRRLLGHTLSQPA</sequence>
<gene>
    <name evidence="1" type="ORF">GGD69_005454</name>
</gene>
<dbReference type="EMBL" id="JACIIK010000009">
    <property type="protein sequence ID" value="MBB6204560.1"/>
    <property type="molecule type" value="Genomic_DNA"/>
</dbReference>
<protein>
    <recommendedName>
        <fullName evidence="3">Alkylmercury lyase</fullName>
    </recommendedName>
</protein>
<dbReference type="InterPro" id="IPR053717">
    <property type="entry name" value="MerB_lyase_sf"/>
</dbReference>